<gene>
    <name evidence="1" type="ORF">BB558_006962</name>
</gene>
<proteinExistence type="predicted"/>
<dbReference type="Proteomes" id="UP000245591">
    <property type="component" value="Unassembled WGS sequence"/>
</dbReference>
<sequence>MFDLHRYFRFSKVEKTATISAVSSFRFEYIKNESPLNVLNISSAVWLISSNVFGPSGKALFLVLAAVLIYDLLLEDTHSSPSVSEFTRFDTSADVDASDIMAASLNWLVFSFTLTKSTLKCSYD</sequence>
<accession>A0A2U1IWD2</accession>
<name>A0A2U1IWD2_SMIAN</name>
<reference evidence="1 2" key="1">
    <citation type="journal article" date="2018" name="MBio">
        <title>Comparative Genomics Reveals the Core Gene Toolbox for the Fungus-Insect Symbiosis.</title>
        <authorList>
            <person name="Wang Y."/>
            <person name="Stata M."/>
            <person name="Wang W."/>
            <person name="Stajich J.E."/>
            <person name="White M.M."/>
            <person name="Moncalvo J.M."/>
        </authorList>
    </citation>
    <scope>NUCLEOTIDE SEQUENCE [LARGE SCALE GENOMIC DNA]</scope>
    <source>
        <strain evidence="1 2">AUS-126-30</strain>
    </source>
</reference>
<organism evidence="1 2">
    <name type="scientific">Smittium angustum</name>
    <dbReference type="NCBI Taxonomy" id="133377"/>
    <lineage>
        <taxon>Eukaryota</taxon>
        <taxon>Fungi</taxon>
        <taxon>Fungi incertae sedis</taxon>
        <taxon>Zoopagomycota</taxon>
        <taxon>Kickxellomycotina</taxon>
        <taxon>Harpellomycetes</taxon>
        <taxon>Harpellales</taxon>
        <taxon>Legeriomycetaceae</taxon>
        <taxon>Smittium</taxon>
    </lineage>
</organism>
<evidence type="ECO:0000313" key="1">
    <source>
        <dbReference type="EMBL" id="PVZ97103.1"/>
    </source>
</evidence>
<dbReference type="EMBL" id="MBFU01000992">
    <property type="protein sequence ID" value="PVZ97103.1"/>
    <property type="molecule type" value="Genomic_DNA"/>
</dbReference>
<evidence type="ECO:0000313" key="2">
    <source>
        <dbReference type="Proteomes" id="UP000245591"/>
    </source>
</evidence>
<protein>
    <submittedName>
        <fullName evidence="1">Uncharacterized protein</fullName>
    </submittedName>
</protein>
<keyword evidence="2" id="KW-1185">Reference proteome</keyword>
<comment type="caution">
    <text evidence="1">The sequence shown here is derived from an EMBL/GenBank/DDBJ whole genome shotgun (WGS) entry which is preliminary data.</text>
</comment>
<dbReference type="AlphaFoldDB" id="A0A2U1IWD2"/>